<dbReference type="CDD" id="cd02204">
    <property type="entry name" value="PurL_repeat2"/>
    <property type="match status" value="1"/>
</dbReference>
<keyword evidence="6" id="KW-1185">Reference proteome</keyword>
<keyword evidence="2 5" id="KW-0436">Ligase</keyword>
<comment type="caution">
    <text evidence="2">Lacks conserved residue(s) required for the propagation of feature annotation.</text>
</comment>
<dbReference type="Pfam" id="PF02769">
    <property type="entry name" value="AIRS_C"/>
    <property type="match status" value="1"/>
</dbReference>
<keyword evidence="1 2" id="KW-0963">Cytoplasm</keyword>
<dbReference type="HAMAP" id="MF_00420">
    <property type="entry name" value="PurL_2"/>
    <property type="match status" value="1"/>
</dbReference>
<evidence type="ECO:0000313" key="6">
    <source>
        <dbReference type="Proteomes" id="UP000003688"/>
    </source>
</evidence>
<comment type="caution">
    <text evidence="5">The sequence shown here is derived from an EMBL/GenBank/DDBJ whole genome shotgun (WGS) entry which is preliminary data.</text>
</comment>
<reference evidence="5 6" key="1">
    <citation type="journal article" date="2011" name="J. Bacteriol.">
        <title>Genome sequence of 'Pedosphaera parvula' Ellin514, an aerobic Verrucomicrobial isolate from pasture soil.</title>
        <authorList>
            <person name="Kant R."/>
            <person name="van Passel M.W."/>
            <person name="Sangwan P."/>
            <person name="Palva A."/>
            <person name="Lucas S."/>
            <person name="Copeland A."/>
            <person name="Lapidus A."/>
            <person name="Glavina Del Rio T."/>
            <person name="Dalin E."/>
            <person name="Tice H."/>
            <person name="Bruce D."/>
            <person name="Goodwin L."/>
            <person name="Pitluck S."/>
            <person name="Chertkov O."/>
            <person name="Larimer F.W."/>
            <person name="Land M.L."/>
            <person name="Hauser L."/>
            <person name="Brettin T.S."/>
            <person name="Detter J.C."/>
            <person name="Han S."/>
            <person name="de Vos W.M."/>
            <person name="Janssen P.H."/>
            <person name="Smidt H."/>
        </authorList>
    </citation>
    <scope>NUCLEOTIDE SEQUENCE [LARGE SCALE GENOMIC DNA]</scope>
    <source>
        <strain evidence="5 6">Ellin514</strain>
    </source>
</reference>
<keyword evidence="2" id="KW-0479">Metal-binding</keyword>
<dbReference type="InterPro" id="IPR016188">
    <property type="entry name" value="PurM-like_N"/>
</dbReference>
<protein>
    <recommendedName>
        <fullName evidence="2">Phosphoribosylformylglycinamidine synthase subunit PurL</fullName>
        <shortName evidence="2">FGAM synthase</shortName>
        <ecNumber evidence="2">6.3.5.3</ecNumber>
    </recommendedName>
    <alternativeName>
        <fullName evidence="2">Formylglycinamide ribonucleotide amidotransferase subunit II</fullName>
        <shortName evidence="2">FGAR amidotransferase II</shortName>
        <shortName evidence="2">FGAR-AT II</shortName>
    </alternativeName>
    <alternativeName>
        <fullName evidence="2">Glutamine amidotransferase PurL</fullName>
    </alternativeName>
    <alternativeName>
        <fullName evidence="2">Phosphoribosylformylglycinamidine synthase subunit II</fullName>
    </alternativeName>
</protein>
<dbReference type="SUPFAM" id="SSF55326">
    <property type="entry name" value="PurM N-terminal domain-like"/>
    <property type="match status" value="1"/>
</dbReference>
<dbReference type="PANTHER" id="PTHR43555">
    <property type="entry name" value="PHOSPHORIBOSYLFORMYLGLYCINAMIDINE SYNTHASE SUBUNIT PURL"/>
    <property type="match status" value="1"/>
</dbReference>
<dbReference type="Gene3D" id="3.90.650.10">
    <property type="entry name" value="PurM-like C-terminal domain"/>
    <property type="match status" value="1"/>
</dbReference>
<dbReference type="InterPro" id="IPR036921">
    <property type="entry name" value="PurM-like_N_sf"/>
</dbReference>
<comment type="function">
    <text evidence="2">Part of the phosphoribosylformylglycinamidine synthase complex involved in the purines biosynthetic pathway. Catalyzes the ATP-dependent conversion of formylglycinamide ribonucleotide (FGAR) and glutamine to yield formylglycinamidine ribonucleotide (FGAM) and glutamate. The FGAM synthase complex is composed of three subunits. PurQ produces an ammonia molecule by converting glutamine to glutamate. PurL transfers the ammonia molecule to FGAR to form FGAM in an ATP-dependent manner. PurS interacts with PurQ and PurL and is thought to assist in the transfer of the ammonia molecule from PurQ to PurL.</text>
</comment>
<dbReference type="GO" id="GO:0005524">
    <property type="term" value="F:ATP binding"/>
    <property type="evidence" value="ECO:0007669"/>
    <property type="project" value="UniProtKB-UniRule"/>
</dbReference>
<evidence type="ECO:0000313" key="5">
    <source>
        <dbReference type="EMBL" id="EEF57754.1"/>
    </source>
</evidence>
<organism evidence="5 6">
    <name type="scientific">Pedosphaera parvula (strain Ellin514)</name>
    <dbReference type="NCBI Taxonomy" id="320771"/>
    <lineage>
        <taxon>Bacteria</taxon>
        <taxon>Pseudomonadati</taxon>
        <taxon>Verrucomicrobiota</taxon>
        <taxon>Pedosphaerae</taxon>
        <taxon>Pedosphaerales</taxon>
        <taxon>Pedosphaeraceae</taxon>
        <taxon>Pedosphaera</taxon>
    </lineage>
</organism>
<feature type="binding site" evidence="2">
    <location>
        <position position="121"/>
    </location>
    <ligand>
        <name>ATP</name>
        <dbReference type="ChEBI" id="CHEBI:30616"/>
    </ligand>
</feature>
<dbReference type="InterPro" id="IPR010918">
    <property type="entry name" value="PurM-like_C_dom"/>
</dbReference>
<dbReference type="InterPro" id="IPR010074">
    <property type="entry name" value="PRibForGlyAmidine_synth_PurL"/>
</dbReference>
<evidence type="ECO:0000256" key="2">
    <source>
        <dbReference type="HAMAP-Rule" id="MF_00420"/>
    </source>
</evidence>
<dbReference type="Proteomes" id="UP000003688">
    <property type="component" value="Unassembled WGS sequence"/>
</dbReference>
<evidence type="ECO:0000256" key="1">
    <source>
        <dbReference type="ARBA" id="ARBA00022490"/>
    </source>
</evidence>
<dbReference type="UniPathway" id="UPA00074">
    <property type="reaction ID" value="UER00128"/>
</dbReference>
<dbReference type="Gene3D" id="3.30.1330.10">
    <property type="entry name" value="PurM-like, N-terminal domain"/>
    <property type="match status" value="1"/>
</dbReference>
<dbReference type="InterPro" id="IPR036676">
    <property type="entry name" value="PurM-like_C_sf"/>
</dbReference>
<feature type="domain" description="PurM-like C-terminal" evidence="4">
    <location>
        <begin position="160"/>
        <end position="310"/>
    </location>
</feature>
<sequence>MVRDGTAVLPGSDAAVIRIKTDSLPPLKPGLQETASNVEKFIALKVDCNAAYVYLDPYEGAKTVVAEVARNLACSGAVPLGSTDNLNYGNPHNQEIFWQLKESVRGLAEACRAFNAPVTGGNVSLYNQNPNGPIDPTPTVAMVGLVEKPEHITTQWFKDEGNAIILLGDIVDTSDPLLGLGGSAYLQRIHGKKTGTPPRCNLDKEKELHLGLRSLIYSGVVKSAHDCSDGGLAVALAESCISQQVARETPRLIGADIDLSSITGTRLDALLFGETQSRVIISVDKHQAGKVLGQAKILGIPAIKIGSVGGTALQIKTSGYSLSGDLRELHDLWWNSIARAMA</sequence>
<comment type="catalytic activity">
    <reaction evidence="2">
        <text>N(2)-formyl-N(1)-(5-phospho-beta-D-ribosyl)glycinamide + L-glutamine + ATP + H2O = 2-formamido-N(1)-(5-O-phospho-beta-D-ribosyl)acetamidine + L-glutamate + ADP + phosphate + H(+)</text>
        <dbReference type="Rhea" id="RHEA:17129"/>
        <dbReference type="ChEBI" id="CHEBI:15377"/>
        <dbReference type="ChEBI" id="CHEBI:15378"/>
        <dbReference type="ChEBI" id="CHEBI:29985"/>
        <dbReference type="ChEBI" id="CHEBI:30616"/>
        <dbReference type="ChEBI" id="CHEBI:43474"/>
        <dbReference type="ChEBI" id="CHEBI:58359"/>
        <dbReference type="ChEBI" id="CHEBI:147286"/>
        <dbReference type="ChEBI" id="CHEBI:147287"/>
        <dbReference type="ChEBI" id="CHEBI:456216"/>
        <dbReference type="EC" id="6.3.5.3"/>
    </reaction>
</comment>
<gene>
    <name evidence="2" type="primary">purL</name>
    <name evidence="5" type="ORF">Cflav_PD0636</name>
</gene>
<dbReference type="STRING" id="320771.Cflav_PD0636"/>
<dbReference type="EC" id="6.3.5.3" evidence="2"/>
<keyword evidence="2" id="KW-0658">Purine biosynthesis</keyword>
<dbReference type="Pfam" id="PF00586">
    <property type="entry name" value="AIRS"/>
    <property type="match status" value="1"/>
</dbReference>
<evidence type="ECO:0000259" key="3">
    <source>
        <dbReference type="Pfam" id="PF00586"/>
    </source>
</evidence>
<dbReference type="GO" id="GO:0006189">
    <property type="term" value="P:'de novo' IMP biosynthetic process"/>
    <property type="evidence" value="ECO:0007669"/>
    <property type="project" value="UniProtKB-UniRule"/>
</dbReference>
<dbReference type="GO" id="GO:0005737">
    <property type="term" value="C:cytoplasm"/>
    <property type="evidence" value="ECO:0007669"/>
    <property type="project" value="UniProtKB-SubCell"/>
</dbReference>
<comment type="subunit">
    <text evidence="2">Monomer. Part of the FGAM synthase complex composed of 1 PurL, 1 PurQ and 2 PurS subunits.</text>
</comment>
<feature type="domain" description="PurM-like N-terminal" evidence="3">
    <location>
        <begin position="13"/>
        <end position="146"/>
    </location>
</feature>
<feature type="binding site" evidence="2">
    <location>
        <position position="124"/>
    </location>
    <ligand>
        <name>substrate</name>
    </ligand>
</feature>
<keyword evidence="2" id="KW-0460">Magnesium</keyword>
<proteinExistence type="inferred from homology"/>
<feature type="binding site" evidence="2">
    <location>
        <position position="84"/>
    </location>
    <ligand>
        <name>ATP</name>
        <dbReference type="ChEBI" id="CHEBI:30616"/>
    </ligand>
</feature>
<comment type="pathway">
    <text evidence="2">Purine metabolism; IMP biosynthesis via de novo pathway; 5-amino-1-(5-phospho-D-ribosyl)imidazole from N(2)-formyl-N(1)-(5-phospho-D-ribosyl)glycinamide: step 1/2.</text>
</comment>
<dbReference type="AlphaFoldDB" id="B9XQX7"/>
<name>B9XQX7_PEDPL</name>
<accession>B9XQX7</accession>
<keyword evidence="2" id="KW-0067">ATP-binding</keyword>
<comment type="subcellular location">
    <subcellularLocation>
        <location evidence="2">Cytoplasm</location>
    </subcellularLocation>
</comment>
<evidence type="ECO:0000259" key="4">
    <source>
        <dbReference type="Pfam" id="PF02769"/>
    </source>
</evidence>
<keyword evidence="2" id="KW-0547">Nucleotide-binding</keyword>
<dbReference type="EMBL" id="ABOX02000058">
    <property type="protein sequence ID" value="EEF57754.1"/>
    <property type="molecule type" value="Genomic_DNA"/>
</dbReference>
<feature type="binding site" evidence="2">
    <location>
        <position position="122"/>
    </location>
    <ligand>
        <name>Mg(2+)</name>
        <dbReference type="ChEBI" id="CHEBI:18420"/>
        <label>1</label>
    </ligand>
</feature>
<dbReference type="GO" id="GO:0004642">
    <property type="term" value="F:phosphoribosylformylglycinamidine synthase activity"/>
    <property type="evidence" value="ECO:0007669"/>
    <property type="project" value="UniProtKB-UniRule"/>
</dbReference>
<dbReference type="GO" id="GO:0000287">
    <property type="term" value="F:magnesium ion binding"/>
    <property type="evidence" value="ECO:0007669"/>
    <property type="project" value="UniProtKB-UniRule"/>
</dbReference>
<dbReference type="PANTHER" id="PTHR43555:SF1">
    <property type="entry name" value="PHOSPHORIBOSYLFORMYLGLYCINAMIDINE SYNTHASE SUBUNIT PURL"/>
    <property type="match status" value="1"/>
</dbReference>
<comment type="similarity">
    <text evidence="2">Belongs to the FGAMS family.</text>
</comment>
<dbReference type="SUPFAM" id="SSF56042">
    <property type="entry name" value="PurM C-terminal domain-like"/>
    <property type="match status" value="1"/>
</dbReference>